<dbReference type="AlphaFoldDB" id="A0A835GIX9"/>
<proteinExistence type="predicted"/>
<reference evidence="1" key="1">
    <citation type="submission" date="2020-08" db="EMBL/GenBank/DDBJ databases">
        <title>Spodoptera exigua strain:BAW_Kor-Di-RS1 Genome sequencing and assembly.</title>
        <authorList>
            <person name="Kim J."/>
            <person name="Nam H.Y."/>
            <person name="Kwon M."/>
            <person name="Choi J.H."/>
            <person name="Cho S.R."/>
            <person name="Kim G.-H."/>
        </authorList>
    </citation>
    <scope>NUCLEOTIDE SEQUENCE</scope>
    <source>
        <strain evidence="1">BAW_Kor-Di-RS1</strain>
        <tissue evidence="1">Whole-body</tissue>
    </source>
</reference>
<name>A0A835GIX9_SPOEX</name>
<protein>
    <submittedName>
        <fullName evidence="1">Uncharacterized protein</fullName>
    </submittedName>
</protein>
<evidence type="ECO:0000313" key="1">
    <source>
        <dbReference type="EMBL" id="KAF9418295.1"/>
    </source>
</evidence>
<dbReference type="EMBL" id="JACKWZ010000057">
    <property type="protein sequence ID" value="KAF9418295.1"/>
    <property type="molecule type" value="Genomic_DNA"/>
</dbReference>
<sequence length="368" mass="42556">MDKLWHKEAQAGVHALLLLGDEDFKVDLMKKYAPTEATINHKEIDEKLLRIQRAICSHILYSRPPVSLEYTFMYLKGDYVHFCLPMFNALLSNLPFLQLRNFVETLLNTPVSIQKHGIRLAFQCLNTEDLNAIILRTWNKMKNVSLRIVIFVECIEIAWKVSSSFPLTLTNIDRMHDLINYMIANIDKIGQSTVREIINTFIESGFNLHKEEAKENLSSEAISFIESKWLLTLKYLMTDDGLEEKIEVTKLILMKCFKPEDIKNKQVLIDTGMRFISQLEDAPYSIMQSVIETLETVFAMEEIYILIWKLQLGIVARKAINKPVRSKTFYVFASELGNLIKEFVEKGIFFNSFLSQIAPLVSDKIKTD</sequence>
<evidence type="ECO:0000313" key="2">
    <source>
        <dbReference type="Proteomes" id="UP000648187"/>
    </source>
</evidence>
<accession>A0A835GIX9</accession>
<organism evidence="1 2">
    <name type="scientific">Spodoptera exigua</name>
    <name type="common">Beet armyworm</name>
    <name type="synonym">Noctua fulgens</name>
    <dbReference type="NCBI Taxonomy" id="7107"/>
    <lineage>
        <taxon>Eukaryota</taxon>
        <taxon>Metazoa</taxon>
        <taxon>Ecdysozoa</taxon>
        <taxon>Arthropoda</taxon>
        <taxon>Hexapoda</taxon>
        <taxon>Insecta</taxon>
        <taxon>Pterygota</taxon>
        <taxon>Neoptera</taxon>
        <taxon>Endopterygota</taxon>
        <taxon>Lepidoptera</taxon>
        <taxon>Glossata</taxon>
        <taxon>Ditrysia</taxon>
        <taxon>Noctuoidea</taxon>
        <taxon>Noctuidae</taxon>
        <taxon>Amphipyrinae</taxon>
        <taxon>Spodoptera</taxon>
    </lineage>
</organism>
<dbReference type="Proteomes" id="UP000648187">
    <property type="component" value="Unassembled WGS sequence"/>
</dbReference>
<keyword evidence="2" id="KW-1185">Reference proteome</keyword>
<comment type="caution">
    <text evidence="1">The sequence shown here is derived from an EMBL/GenBank/DDBJ whole genome shotgun (WGS) entry which is preliminary data.</text>
</comment>
<gene>
    <name evidence="1" type="ORF">HW555_004828</name>
</gene>